<keyword evidence="1" id="KW-0472">Membrane</keyword>
<reference evidence="2" key="1">
    <citation type="journal article" date="2019" name="Mitochondrial DNA Part B Resour">
        <title>The complete chloroplast genome and phylogenetic analysis of Begonia pulchrifolia, a near endangered Begoniaceae plant.</title>
        <authorList>
            <person name="Fan J."/>
            <person name="Li X.-J."/>
            <person name="Li C.-H."/>
            <person name="Yang B.-N."/>
        </authorList>
    </citation>
    <scope>NUCLEOTIDE SEQUENCE</scope>
</reference>
<dbReference type="RefSeq" id="YP_009707893.1">
    <property type="nucleotide sequence ID" value="NC_045096.1"/>
</dbReference>
<keyword evidence="2" id="KW-0150">Chloroplast</keyword>
<keyword evidence="2" id="KW-0934">Plastid</keyword>
<dbReference type="AlphaFoldDB" id="A0A5J6E427"/>
<feature type="transmembrane region" description="Helical" evidence="1">
    <location>
        <begin position="72"/>
        <end position="95"/>
    </location>
</feature>
<dbReference type="EMBL" id="MN076318">
    <property type="protein sequence ID" value="QEU52820.1"/>
    <property type="molecule type" value="Genomic_DNA"/>
</dbReference>
<geneLocation type="chloroplast" evidence="2"/>
<keyword evidence="1" id="KW-1133">Transmembrane helix</keyword>
<proteinExistence type="predicted"/>
<evidence type="ECO:0000256" key="1">
    <source>
        <dbReference type="SAM" id="Phobius"/>
    </source>
</evidence>
<protein>
    <submittedName>
        <fullName evidence="2">Uncharacterized protein</fullName>
    </submittedName>
</protein>
<accession>A0A5J6E427</accession>
<organism evidence="2">
    <name type="scientific">Begonia pulchrifolia</name>
    <dbReference type="NCBI Taxonomy" id="1691898"/>
    <lineage>
        <taxon>Eukaryota</taxon>
        <taxon>Viridiplantae</taxon>
        <taxon>Streptophyta</taxon>
        <taxon>Embryophyta</taxon>
        <taxon>Tracheophyta</taxon>
        <taxon>Spermatophyta</taxon>
        <taxon>Magnoliopsida</taxon>
        <taxon>eudicotyledons</taxon>
        <taxon>Gunneridae</taxon>
        <taxon>Pentapetalae</taxon>
        <taxon>rosids</taxon>
        <taxon>fabids</taxon>
        <taxon>Cucurbitales</taxon>
        <taxon>Begoniaceae</taxon>
        <taxon>Begonia</taxon>
        <taxon>Begonia sect. Platycentrum</taxon>
    </lineage>
</organism>
<dbReference type="GeneID" id="42268782"/>
<gene>
    <name evidence="2" type="primary">ORF125</name>
</gene>
<evidence type="ECO:0000313" key="2">
    <source>
        <dbReference type="EMBL" id="QEU52820.1"/>
    </source>
</evidence>
<keyword evidence="1" id="KW-0812">Transmembrane</keyword>
<name>A0A5J6E427_9ROSI</name>
<sequence>MISRNLRSWIEPSMTTSSTTHPVYCLFRSVFEWKFISRRDFTKKVLHIYNHRKRKNKYFFLWKFDTTWENRLFIIFFLKKFSFVKTLSIISLYLMEPSFFFFQDPNDIFKIFYRMTIHLLYFIFM</sequence>